<reference evidence="1" key="1">
    <citation type="submission" date="2021-11" db="EMBL/GenBank/DDBJ databases">
        <authorList>
            <person name="Herlambang A."/>
            <person name="Guo Y."/>
            <person name="Takashima Y."/>
            <person name="Nishizawa T."/>
        </authorList>
    </citation>
    <scope>NUCLEOTIDE SEQUENCE</scope>
    <source>
        <strain evidence="1">E1425</strain>
    </source>
</reference>
<organism evidence="1 2">
    <name type="scientific">Entomortierella parvispora</name>
    <dbReference type="NCBI Taxonomy" id="205924"/>
    <lineage>
        <taxon>Eukaryota</taxon>
        <taxon>Fungi</taxon>
        <taxon>Fungi incertae sedis</taxon>
        <taxon>Mucoromycota</taxon>
        <taxon>Mortierellomycotina</taxon>
        <taxon>Mortierellomycetes</taxon>
        <taxon>Mortierellales</taxon>
        <taxon>Mortierellaceae</taxon>
        <taxon>Entomortierella</taxon>
    </lineage>
</organism>
<keyword evidence="2" id="KW-1185">Reference proteome</keyword>
<accession>A0A9P3LZG4</accession>
<dbReference type="OrthoDB" id="2371751at2759"/>
<name>A0A9P3LZG4_9FUNG</name>
<comment type="caution">
    <text evidence="1">The sequence shown here is derived from an EMBL/GenBank/DDBJ whole genome shotgun (WGS) entry which is preliminary data.</text>
</comment>
<protein>
    <submittedName>
        <fullName evidence="1">Uncharacterized protein</fullName>
    </submittedName>
</protein>
<evidence type="ECO:0000313" key="1">
    <source>
        <dbReference type="EMBL" id="GJJ76102.1"/>
    </source>
</evidence>
<sequence length="593" mass="67295">MNPPQNPPPIQANVGAPPPRLHTLQSVTELWRMVLGYLTPTEIGALRLVDQTTNTRSARWLDFGINLHYIFPALQSQEYGEDEIFPLLRTIAPKVKLLNLEVGDMDPIHHSTLPFTDLGERLLTGAHLEPTLMIQQGTFRAALGPTWDLIFFGPQVQAPVQRSQLFSMLTSLTLKLKRRTGEDHSINDLFDALVDDDAGFVIARQLTSIDIQSEERAHLEVNWRPLRAFLVASRLSLESLTLVYISVLPSPDSPMPGAGERMTALRTLKLDEFRIRNEHARVRFLRFVSPQVRTLIVRSIDYVKRTTSAGSIDIDPEFKLLEKLYMTGLSFPPDCVSSVVARVKTGNFKIMSIVFHKREDTSLMESLSLVPNFDLEEITLQPYSRSAENIVRSFFEFLCPALRSSSCCWFLRRLSFDGRYSNLPRFIKSQMAARVGPGLDNNTYRTALTPQVLQNIMPCAITLVSLRLVDSENRDINHPEVIPWLNKILRGLLNLREFKLDLPLSDLEIFREMGDRSQDNDGQGNQPEAVQEGIVLAGVVPAMDWQGERPFLEKIEIRLSHALVQFGVNIIERDLKRWFRFLQKLDAHPAPGA</sequence>
<dbReference type="Proteomes" id="UP000827284">
    <property type="component" value="Unassembled WGS sequence"/>
</dbReference>
<dbReference type="AlphaFoldDB" id="A0A9P3LZG4"/>
<reference evidence="1" key="2">
    <citation type="journal article" date="2022" name="Microbiol. Resour. Announc.">
        <title>Whole-Genome Sequence of Entomortierella parvispora E1425, a Mucoromycotan Fungus Associated with Burkholderiaceae-Related Endosymbiotic Bacteria.</title>
        <authorList>
            <person name="Herlambang A."/>
            <person name="Guo Y."/>
            <person name="Takashima Y."/>
            <person name="Narisawa K."/>
            <person name="Ohta H."/>
            <person name="Nishizawa T."/>
        </authorList>
    </citation>
    <scope>NUCLEOTIDE SEQUENCE</scope>
    <source>
        <strain evidence="1">E1425</strain>
    </source>
</reference>
<evidence type="ECO:0000313" key="2">
    <source>
        <dbReference type="Proteomes" id="UP000827284"/>
    </source>
</evidence>
<dbReference type="EMBL" id="BQFW01000012">
    <property type="protein sequence ID" value="GJJ76102.1"/>
    <property type="molecule type" value="Genomic_DNA"/>
</dbReference>
<proteinExistence type="predicted"/>
<gene>
    <name evidence="1" type="ORF">EMPS_08461</name>
</gene>